<keyword evidence="4" id="KW-0813">Transport</keyword>
<evidence type="ECO:0000256" key="13">
    <source>
        <dbReference type="NCBIfam" id="TIGR03499"/>
    </source>
</evidence>
<dbReference type="CDD" id="cd17873">
    <property type="entry name" value="FlhF"/>
    <property type="match status" value="1"/>
</dbReference>
<dbReference type="SUPFAM" id="SSF52540">
    <property type="entry name" value="P-loop containing nucleoside triphosphate hydrolases"/>
    <property type="match status" value="1"/>
</dbReference>
<comment type="subcellular location">
    <subcellularLocation>
        <location evidence="1">Cell membrane</location>
        <topology evidence="1">Peripheral membrane protein</topology>
        <orientation evidence="1">Cytoplasmic side</orientation>
    </subcellularLocation>
</comment>
<comment type="caution">
    <text evidence="16">The sequence shown here is derived from an EMBL/GenBank/DDBJ whole genome shotgun (WGS) entry which is preliminary data.</text>
</comment>
<dbReference type="AlphaFoldDB" id="A0A9X0YUR5"/>
<keyword evidence="17" id="KW-1185">Reference proteome</keyword>
<keyword evidence="16" id="KW-0966">Cell projection</keyword>
<keyword evidence="6" id="KW-0547">Nucleotide-binding</keyword>
<feature type="domain" description="SRP54-type proteins GTP-binding" evidence="15">
    <location>
        <begin position="172"/>
        <end position="362"/>
    </location>
</feature>
<keyword evidence="5" id="KW-1003">Cell membrane</keyword>
<dbReference type="SMART" id="SM00382">
    <property type="entry name" value="AAA"/>
    <property type="match status" value="1"/>
</dbReference>
<keyword evidence="11" id="KW-1006">Bacterial flagellum protein export</keyword>
<dbReference type="InterPro" id="IPR020006">
    <property type="entry name" value="FlhF"/>
</dbReference>
<evidence type="ECO:0000256" key="11">
    <source>
        <dbReference type="ARBA" id="ARBA00023225"/>
    </source>
</evidence>
<sequence length="367" mass="41273">MKVKKYIAATMPEAMNQVRKELGSDAVILNSKEIQQRGMFGFFKKKQIEVVAALDPSPIRTKKSHKQATEVHVTNKGNNIKFENDHVLQEIKNLKKMIDVQSRQEALSFSPSYQIAYEHLLDQEVHPNLAKEIVESVSEKQGDIELDSIMDNIGLVIEDRLSNVLSPIPLDKKIIQFVGPTGVGKTTTIAKVAAKMMLESDKKVAFITADTYRIAAVEQLKTYARILNVPLEVAYSIEDYHQAITKFSSYDVIFVDTAGRNFRDPKYINELKATIDMSMMETHLVLSLTTKPKDIVEIYEQFEHLAISSVIFTKLDETRQYGSLINIVLGKQIGITYLTNGQDVPDDLLEADAHAIRKLLVGDCGEV</sequence>
<evidence type="ECO:0000256" key="2">
    <source>
        <dbReference type="ARBA" id="ARBA00008531"/>
    </source>
</evidence>
<evidence type="ECO:0000256" key="8">
    <source>
        <dbReference type="ARBA" id="ARBA00022927"/>
    </source>
</evidence>
<dbReference type="GO" id="GO:0044781">
    <property type="term" value="P:bacterial-type flagellum organization"/>
    <property type="evidence" value="ECO:0007669"/>
    <property type="project" value="UniProtKB-UniRule"/>
</dbReference>
<keyword evidence="16" id="KW-0969">Cilium</keyword>
<keyword evidence="7" id="KW-1005">Bacterial flagellum biogenesis</keyword>
<dbReference type="Pfam" id="PF00448">
    <property type="entry name" value="SRP54"/>
    <property type="match status" value="1"/>
</dbReference>
<dbReference type="FunFam" id="3.40.50.300:FF:000695">
    <property type="entry name" value="Flagellar biosynthesis regulator FlhF"/>
    <property type="match status" value="1"/>
</dbReference>
<keyword evidence="16" id="KW-0282">Flagellum</keyword>
<dbReference type="GO" id="GO:0015031">
    <property type="term" value="P:protein transport"/>
    <property type="evidence" value="ECO:0007669"/>
    <property type="project" value="UniProtKB-KW"/>
</dbReference>
<evidence type="ECO:0000256" key="5">
    <source>
        <dbReference type="ARBA" id="ARBA00022475"/>
    </source>
</evidence>
<evidence type="ECO:0000256" key="1">
    <source>
        <dbReference type="ARBA" id="ARBA00004413"/>
    </source>
</evidence>
<dbReference type="GO" id="GO:0003924">
    <property type="term" value="F:GTPase activity"/>
    <property type="evidence" value="ECO:0007669"/>
    <property type="project" value="UniProtKB-UniRule"/>
</dbReference>
<name>A0A9X0YUR5_9BACI</name>
<evidence type="ECO:0000256" key="4">
    <source>
        <dbReference type="ARBA" id="ARBA00022448"/>
    </source>
</evidence>
<evidence type="ECO:0000256" key="10">
    <source>
        <dbReference type="ARBA" id="ARBA00023136"/>
    </source>
</evidence>
<reference evidence="16" key="1">
    <citation type="submission" date="2021-03" db="EMBL/GenBank/DDBJ databases">
        <title>Genomic Encyclopedia of Type Strains, Phase IV (KMG-IV): sequencing the most valuable type-strain genomes for metagenomic binning, comparative biology and taxonomic classification.</title>
        <authorList>
            <person name="Goeker M."/>
        </authorList>
    </citation>
    <scope>NUCLEOTIDE SEQUENCE</scope>
    <source>
        <strain evidence="16">DSM 107338</strain>
    </source>
</reference>
<dbReference type="GO" id="GO:0005525">
    <property type="term" value="F:GTP binding"/>
    <property type="evidence" value="ECO:0007669"/>
    <property type="project" value="UniProtKB-UniRule"/>
</dbReference>
<dbReference type="Gene3D" id="1.20.120.1380">
    <property type="entry name" value="Flagellar FlhF biosynthesis protein, N domain"/>
    <property type="match status" value="1"/>
</dbReference>
<gene>
    <name evidence="16" type="ORF">J2Z64_001930</name>
</gene>
<feature type="domain" description="AAA+ ATPase" evidence="14">
    <location>
        <begin position="171"/>
        <end position="339"/>
    </location>
</feature>
<dbReference type="SMART" id="SM00962">
    <property type="entry name" value="SRP54"/>
    <property type="match status" value="1"/>
</dbReference>
<keyword evidence="8" id="KW-0653">Protein transport</keyword>
<comment type="similarity">
    <text evidence="2">Belongs to the GTP-binding SRP family.</text>
</comment>
<dbReference type="InterPro" id="IPR047040">
    <property type="entry name" value="FlhF__GTPase_dom"/>
</dbReference>
<evidence type="ECO:0000256" key="12">
    <source>
        <dbReference type="ARBA" id="ARBA00025337"/>
    </source>
</evidence>
<dbReference type="NCBIfam" id="TIGR03499">
    <property type="entry name" value="FlhF"/>
    <property type="match status" value="1"/>
</dbReference>
<dbReference type="EMBL" id="JAGGMB010000005">
    <property type="protein sequence ID" value="MBP2077675.1"/>
    <property type="molecule type" value="Genomic_DNA"/>
</dbReference>
<protein>
    <recommendedName>
        <fullName evidence="3 13">Flagellar biosynthesis protein FlhF</fullName>
    </recommendedName>
</protein>
<dbReference type="Gene3D" id="3.40.50.300">
    <property type="entry name" value="P-loop containing nucleotide triphosphate hydrolases"/>
    <property type="match status" value="1"/>
</dbReference>
<dbReference type="GO" id="GO:0006614">
    <property type="term" value="P:SRP-dependent cotranslational protein targeting to membrane"/>
    <property type="evidence" value="ECO:0007669"/>
    <property type="project" value="UniProtKB-UniRule"/>
</dbReference>
<evidence type="ECO:0000313" key="16">
    <source>
        <dbReference type="EMBL" id="MBP2077675.1"/>
    </source>
</evidence>
<dbReference type="PANTHER" id="PTHR43134:SF3">
    <property type="entry name" value="FLAGELLAR BIOSYNTHESIS PROTEIN FLHF"/>
    <property type="match status" value="1"/>
</dbReference>
<dbReference type="GO" id="GO:0005886">
    <property type="term" value="C:plasma membrane"/>
    <property type="evidence" value="ECO:0007669"/>
    <property type="project" value="UniProtKB-SubCell"/>
</dbReference>
<proteinExistence type="inferred from homology"/>
<comment type="function">
    <text evidence="12">Necessary for flagellar biosynthesis. May be involved in translocation of the flagellum.</text>
</comment>
<evidence type="ECO:0000259" key="15">
    <source>
        <dbReference type="SMART" id="SM00962"/>
    </source>
</evidence>
<evidence type="ECO:0000256" key="3">
    <source>
        <dbReference type="ARBA" id="ARBA00014919"/>
    </source>
</evidence>
<evidence type="ECO:0000256" key="9">
    <source>
        <dbReference type="ARBA" id="ARBA00023134"/>
    </source>
</evidence>
<dbReference type="PANTHER" id="PTHR43134">
    <property type="entry name" value="SIGNAL RECOGNITION PARTICLE RECEPTOR SUBUNIT ALPHA"/>
    <property type="match status" value="1"/>
</dbReference>
<accession>A0A9X0YUR5</accession>
<dbReference type="Proteomes" id="UP001138793">
    <property type="component" value="Unassembled WGS sequence"/>
</dbReference>
<dbReference type="RefSeq" id="WP_149476323.1">
    <property type="nucleotide sequence ID" value="NZ_JAGGMB010000005.1"/>
</dbReference>
<dbReference type="InterPro" id="IPR003593">
    <property type="entry name" value="AAA+_ATPase"/>
</dbReference>
<evidence type="ECO:0000256" key="6">
    <source>
        <dbReference type="ARBA" id="ARBA00022741"/>
    </source>
</evidence>
<dbReference type="OrthoDB" id="9778554at2"/>
<dbReference type="InterPro" id="IPR027417">
    <property type="entry name" value="P-loop_NTPase"/>
</dbReference>
<evidence type="ECO:0000313" key="17">
    <source>
        <dbReference type="Proteomes" id="UP001138793"/>
    </source>
</evidence>
<keyword evidence="10" id="KW-0472">Membrane</keyword>
<evidence type="ECO:0000259" key="14">
    <source>
        <dbReference type="SMART" id="SM00382"/>
    </source>
</evidence>
<keyword evidence="9" id="KW-0342">GTP-binding</keyword>
<organism evidence="16 17">
    <name type="scientific">Oceanobacillus polygoni</name>
    <dbReference type="NCBI Taxonomy" id="1235259"/>
    <lineage>
        <taxon>Bacteria</taxon>
        <taxon>Bacillati</taxon>
        <taxon>Bacillota</taxon>
        <taxon>Bacilli</taxon>
        <taxon>Bacillales</taxon>
        <taxon>Bacillaceae</taxon>
        <taxon>Oceanobacillus</taxon>
    </lineage>
</organism>
<dbReference type="InterPro" id="IPR000897">
    <property type="entry name" value="SRP54_GTPase_dom"/>
</dbReference>
<dbReference type="GO" id="GO:0005047">
    <property type="term" value="F:signal recognition particle binding"/>
    <property type="evidence" value="ECO:0007669"/>
    <property type="project" value="TreeGrafter"/>
</dbReference>
<evidence type="ECO:0000256" key="7">
    <source>
        <dbReference type="ARBA" id="ARBA00022795"/>
    </source>
</evidence>